<dbReference type="Proteomes" id="UP001148184">
    <property type="component" value="Unassembled WGS sequence"/>
</dbReference>
<proteinExistence type="predicted"/>
<comment type="caution">
    <text evidence="1">The sequence shown here is derived from an EMBL/GenBank/DDBJ whole genome shotgun (WGS) entry which is preliminary data.</text>
</comment>
<evidence type="ECO:0000313" key="1">
    <source>
        <dbReference type="EMBL" id="MDD1014468.1"/>
    </source>
</evidence>
<evidence type="ECO:0000313" key="2">
    <source>
        <dbReference type="Proteomes" id="UP001148184"/>
    </source>
</evidence>
<accession>A0ABT5P886</accession>
<sequence>MATHRQQSFIAQVDTPRLPLHFLETLTGGPVRITQARTGGGLFSGRPQQRDDSHLLGHQPSETAAELLLLYFRSTDDGYALYVRTPGAHFGKCLGMDTHEDLERYAGGAIGAFAPDSHAPLKVNLMGAKGPMQLLDFKSDSLIIHLQDRRSGQTWHRYRRHDAPHLYIGAKGGEALPLRLRITERNAAYLSNPDEV</sequence>
<keyword evidence="2" id="KW-1185">Reference proteome</keyword>
<protein>
    <submittedName>
        <fullName evidence="1">Uncharacterized protein</fullName>
    </submittedName>
</protein>
<organism evidence="1 2">
    <name type="scientific">Pseudomonas rubra</name>
    <dbReference type="NCBI Taxonomy" id="2942627"/>
    <lineage>
        <taxon>Bacteria</taxon>
        <taxon>Pseudomonadati</taxon>
        <taxon>Pseudomonadota</taxon>
        <taxon>Gammaproteobacteria</taxon>
        <taxon>Pseudomonadales</taxon>
        <taxon>Pseudomonadaceae</taxon>
        <taxon>Pseudomonas</taxon>
    </lineage>
</organism>
<dbReference type="RefSeq" id="WP_273893197.1">
    <property type="nucleotide sequence ID" value="NZ_JAMDGP010000029.1"/>
</dbReference>
<name>A0ABT5P886_9PSED</name>
<reference evidence="1 2" key="1">
    <citation type="submission" date="2022-05" db="EMBL/GenBank/DDBJ databases">
        <title>Novel Pseudomonas spp. Isolated from a Rainbow Trout Aquaculture Facility.</title>
        <authorList>
            <person name="Testerman T."/>
            <person name="Graf J."/>
        </authorList>
    </citation>
    <scope>NUCLEOTIDE SEQUENCE [LARGE SCALE GENOMIC DNA]</scope>
    <source>
        <strain evidence="1 2">ID1025</strain>
    </source>
</reference>
<dbReference type="EMBL" id="JAMDGZ010000022">
    <property type="protein sequence ID" value="MDD1014468.1"/>
    <property type="molecule type" value="Genomic_DNA"/>
</dbReference>
<gene>
    <name evidence="1" type="ORF">M5G17_12370</name>
</gene>